<feature type="signal peptide" evidence="2">
    <location>
        <begin position="1"/>
        <end position="21"/>
    </location>
</feature>
<reference evidence="3" key="1">
    <citation type="journal article" date="2020" name="mSystems">
        <title>Genome- and Community-Level Interaction Insights into Carbon Utilization and Element Cycling Functions of Hydrothermarchaeota in Hydrothermal Sediment.</title>
        <authorList>
            <person name="Zhou Z."/>
            <person name="Liu Y."/>
            <person name="Xu W."/>
            <person name="Pan J."/>
            <person name="Luo Z.H."/>
            <person name="Li M."/>
        </authorList>
    </citation>
    <scope>NUCLEOTIDE SEQUENCE [LARGE SCALE GENOMIC DNA]</scope>
    <source>
        <strain evidence="3">HyVt-346</strain>
    </source>
</reference>
<accession>A0A7V1D0G7</accession>
<name>A0A7V1D0G7_9GAMM</name>
<gene>
    <name evidence="3" type="ORF">ENH88_14845</name>
</gene>
<evidence type="ECO:0000256" key="1">
    <source>
        <dbReference type="SAM" id="Coils"/>
    </source>
</evidence>
<sequence length="159" mass="16858">MRLSVIAAVLLPLCLSACSDAATSNSDQLSPAPAALVKDNQATKLDPQMQEQPTRENIQKAHQQLQALTADPQCDSSAQCKVLAVGSRACGGPSSYLVYSNKTANEQAVEQLSKKITSLESQFNAENSMISICQHLMAPGAQCVENKCVKLDSSAASVY</sequence>
<comment type="caution">
    <text evidence="3">The sequence shown here is derived from an EMBL/GenBank/DDBJ whole genome shotgun (WGS) entry which is preliminary data.</text>
</comment>
<feature type="coiled-coil region" evidence="1">
    <location>
        <begin position="102"/>
        <end position="129"/>
    </location>
</feature>
<proteinExistence type="predicted"/>
<feature type="chain" id="PRO_5031211762" description="Secreted protein" evidence="2">
    <location>
        <begin position="22"/>
        <end position="159"/>
    </location>
</feature>
<dbReference type="AlphaFoldDB" id="A0A7V1D0G7"/>
<evidence type="ECO:0000313" key="3">
    <source>
        <dbReference type="EMBL" id="HEA17686.1"/>
    </source>
</evidence>
<keyword evidence="2" id="KW-0732">Signal</keyword>
<keyword evidence="1" id="KW-0175">Coiled coil</keyword>
<dbReference type="EMBL" id="DRGM01000155">
    <property type="protein sequence ID" value="HEA17686.1"/>
    <property type="molecule type" value="Genomic_DNA"/>
</dbReference>
<organism evidence="3">
    <name type="scientific">Pseudoalteromonas prydzensis</name>
    <dbReference type="NCBI Taxonomy" id="182141"/>
    <lineage>
        <taxon>Bacteria</taxon>
        <taxon>Pseudomonadati</taxon>
        <taxon>Pseudomonadota</taxon>
        <taxon>Gammaproteobacteria</taxon>
        <taxon>Alteromonadales</taxon>
        <taxon>Pseudoalteromonadaceae</taxon>
        <taxon>Pseudoalteromonas</taxon>
    </lineage>
</organism>
<evidence type="ECO:0000256" key="2">
    <source>
        <dbReference type="SAM" id="SignalP"/>
    </source>
</evidence>
<dbReference type="Proteomes" id="UP000886188">
    <property type="component" value="Unassembled WGS sequence"/>
</dbReference>
<protein>
    <recommendedName>
        <fullName evidence="4">Secreted protein</fullName>
    </recommendedName>
</protein>
<evidence type="ECO:0008006" key="4">
    <source>
        <dbReference type="Google" id="ProtNLM"/>
    </source>
</evidence>
<dbReference type="RefSeq" id="WP_304183319.1">
    <property type="nucleotide sequence ID" value="NZ_DRGM01000155.1"/>
</dbReference>